<accession>A0A4Y7RIK9</accession>
<evidence type="ECO:0000259" key="3">
    <source>
        <dbReference type="Pfam" id="PF09323"/>
    </source>
</evidence>
<dbReference type="AlphaFoldDB" id="A0A4Y7RIK9"/>
<dbReference type="Pfam" id="PF09323">
    <property type="entry name" value="DUF1980"/>
    <property type="match status" value="1"/>
</dbReference>
<dbReference type="PANTHER" id="PTHR40047">
    <property type="entry name" value="UPF0703 PROTEIN YCGQ"/>
    <property type="match status" value="1"/>
</dbReference>
<proteinExistence type="predicted"/>
<gene>
    <name evidence="5" type="ORF">Pmgp_03594</name>
</gene>
<name>A0A4Y7RIK9_9FIRM</name>
<evidence type="ECO:0000313" key="5">
    <source>
        <dbReference type="EMBL" id="TEB08825.1"/>
    </source>
</evidence>
<dbReference type="Proteomes" id="UP000297597">
    <property type="component" value="Unassembled WGS sequence"/>
</dbReference>
<evidence type="ECO:0000259" key="4">
    <source>
        <dbReference type="Pfam" id="PF21537"/>
    </source>
</evidence>
<organism evidence="5 6">
    <name type="scientific">Pelotomaculum propionicicum</name>
    <dbReference type="NCBI Taxonomy" id="258475"/>
    <lineage>
        <taxon>Bacteria</taxon>
        <taxon>Bacillati</taxon>
        <taxon>Bacillota</taxon>
        <taxon>Clostridia</taxon>
        <taxon>Eubacteriales</taxon>
        <taxon>Desulfotomaculaceae</taxon>
        <taxon>Pelotomaculum</taxon>
    </lineage>
</organism>
<dbReference type="PANTHER" id="PTHR40047:SF1">
    <property type="entry name" value="UPF0703 PROTEIN YCGQ"/>
    <property type="match status" value="1"/>
</dbReference>
<feature type="transmembrane region" description="Helical" evidence="2">
    <location>
        <begin position="68"/>
        <end position="86"/>
    </location>
</feature>
<keyword evidence="2" id="KW-0812">Transmembrane</keyword>
<keyword evidence="6" id="KW-1185">Reference proteome</keyword>
<evidence type="ECO:0000256" key="2">
    <source>
        <dbReference type="SAM" id="Phobius"/>
    </source>
</evidence>
<sequence length="267" mass="29668">MFKALILLGFSTFLLWLVLSGGIGFYINPRFTKLTMAAAVIMLIMFLAQAGNSLQPAPAAYTHNRHRIIKLAYLPFVATLLLAFLFPNSPLDASMASKRDANLGARQGTAQAISPKASDRDSIPQDDNSEFNNRQRNPIQEKIDEIRKSEIIRVTEDNFTIVNKETYLFPELYAGKEISMLGFVYKETGMQPGQFALGRYVITCCSADASFAGFLCEYDNTGDFKEGDWLTIRGTIKVGQYNGSSIPVILVGAFNKTDQEPANPYIY</sequence>
<protein>
    <submittedName>
        <fullName evidence="5">Putative two-component membrane permease complex subunit</fullName>
    </submittedName>
</protein>
<dbReference type="InterPro" id="IPR048447">
    <property type="entry name" value="DUF1980_C"/>
</dbReference>
<evidence type="ECO:0000313" key="6">
    <source>
        <dbReference type="Proteomes" id="UP000297597"/>
    </source>
</evidence>
<reference evidence="5 6" key="1">
    <citation type="journal article" date="2018" name="Environ. Microbiol.">
        <title>Novel energy conservation strategies and behaviour of Pelotomaculum schinkii driving syntrophic propionate catabolism.</title>
        <authorList>
            <person name="Hidalgo-Ahumada C.A.P."/>
            <person name="Nobu M.K."/>
            <person name="Narihiro T."/>
            <person name="Tamaki H."/>
            <person name="Liu W.T."/>
            <person name="Kamagata Y."/>
            <person name="Stams A.J.M."/>
            <person name="Imachi H."/>
            <person name="Sousa D.Z."/>
        </authorList>
    </citation>
    <scope>NUCLEOTIDE SEQUENCE [LARGE SCALE GENOMIC DNA]</scope>
    <source>
        <strain evidence="5 6">MGP</strain>
    </source>
</reference>
<keyword evidence="2" id="KW-0472">Membrane</keyword>
<comment type="caution">
    <text evidence="5">The sequence shown here is derived from an EMBL/GenBank/DDBJ whole genome shotgun (WGS) entry which is preliminary data.</text>
</comment>
<feature type="domain" description="DUF1980" evidence="3">
    <location>
        <begin position="2"/>
        <end position="100"/>
    </location>
</feature>
<dbReference type="Pfam" id="PF21537">
    <property type="entry name" value="DUF1980_C"/>
    <property type="match status" value="1"/>
</dbReference>
<evidence type="ECO:0000256" key="1">
    <source>
        <dbReference type="SAM" id="MobiDB-lite"/>
    </source>
</evidence>
<dbReference type="NCBIfam" id="TIGR03943">
    <property type="entry name" value="TIGR03943 family putative permease subunit"/>
    <property type="match status" value="1"/>
</dbReference>
<feature type="domain" description="DUF1980" evidence="4">
    <location>
        <begin position="136"/>
        <end position="267"/>
    </location>
</feature>
<dbReference type="InterPro" id="IPR015402">
    <property type="entry name" value="DUF1980"/>
</dbReference>
<feature type="transmembrane region" description="Helical" evidence="2">
    <location>
        <begin position="30"/>
        <end position="48"/>
    </location>
</feature>
<dbReference type="InterPro" id="IPR052955">
    <property type="entry name" value="UPF0703_membrane_permease"/>
</dbReference>
<dbReference type="EMBL" id="QFFZ01000074">
    <property type="protein sequence ID" value="TEB08825.1"/>
    <property type="molecule type" value="Genomic_DNA"/>
</dbReference>
<keyword evidence="2" id="KW-1133">Transmembrane helix</keyword>
<dbReference type="InterPro" id="IPR048493">
    <property type="entry name" value="DUF1980_N"/>
</dbReference>
<feature type="region of interest" description="Disordered" evidence="1">
    <location>
        <begin position="107"/>
        <end position="139"/>
    </location>
</feature>